<reference evidence="1 2" key="1">
    <citation type="submission" date="2018-05" db="EMBL/GenBank/DDBJ databases">
        <authorList>
            <person name="Goeker M."/>
            <person name="Huntemann M."/>
            <person name="Clum A."/>
            <person name="Pillay M."/>
            <person name="Palaniappan K."/>
            <person name="Varghese N."/>
            <person name="Mikhailova N."/>
            <person name="Stamatis D."/>
            <person name="Reddy T."/>
            <person name="Daum C."/>
            <person name="Shapiro N."/>
            <person name="Ivanova N."/>
            <person name="Kyrpides N."/>
            <person name="Woyke T."/>
        </authorList>
    </citation>
    <scope>NUCLEOTIDE SEQUENCE [LARGE SCALE GENOMIC DNA]</scope>
    <source>
        <strain evidence="1 2">DSM 26524</strain>
    </source>
</reference>
<dbReference type="AlphaFoldDB" id="A0AB73T4Q5"/>
<gene>
    <name evidence="1" type="ORF">C7383_105101</name>
</gene>
<dbReference type="Proteomes" id="UP000245412">
    <property type="component" value="Unassembled WGS sequence"/>
</dbReference>
<sequence length="100" mass="10807">MKSLEQLYKEILSSDELKKALAESVKAGNIEEFVKAHGVEATKEEIIAFLNEQNTKTGELSDEELENVAGGCNEVAAGISVMTLGIMCIMDGLRKAGFEV</sequence>
<protein>
    <submittedName>
        <fullName evidence="1">Ribosomally synthesized peptide with nif11-like leader</fullName>
    </submittedName>
</protein>
<name>A0AB73T4Q5_9FIRM</name>
<evidence type="ECO:0000313" key="1">
    <source>
        <dbReference type="EMBL" id="PWJ76067.1"/>
    </source>
</evidence>
<keyword evidence="2" id="KW-1185">Reference proteome</keyword>
<accession>A0AB73T4Q5</accession>
<organism evidence="1 2">
    <name type="scientific">Murimonas intestini</name>
    <dbReference type="NCBI Taxonomy" id="1337051"/>
    <lineage>
        <taxon>Bacteria</taxon>
        <taxon>Bacillati</taxon>
        <taxon>Bacillota</taxon>
        <taxon>Clostridia</taxon>
        <taxon>Lachnospirales</taxon>
        <taxon>Lachnospiraceae</taxon>
        <taxon>Murimonas</taxon>
    </lineage>
</organism>
<proteinExistence type="predicted"/>
<evidence type="ECO:0000313" key="2">
    <source>
        <dbReference type="Proteomes" id="UP000245412"/>
    </source>
</evidence>
<dbReference type="RefSeq" id="WP_109626137.1">
    <property type="nucleotide sequence ID" value="NZ_CABJAT010000005.1"/>
</dbReference>
<comment type="caution">
    <text evidence="1">The sequence shown here is derived from an EMBL/GenBank/DDBJ whole genome shotgun (WGS) entry which is preliminary data.</text>
</comment>
<dbReference type="EMBL" id="QGGY01000005">
    <property type="protein sequence ID" value="PWJ76067.1"/>
    <property type="molecule type" value="Genomic_DNA"/>
</dbReference>